<accession>A0A817FD43</accession>
<organism evidence="8 9">
    <name type="scientific">Lepeophtheirus salmonis</name>
    <name type="common">Salmon louse</name>
    <name type="synonym">Caligus salmonis</name>
    <dbReference type="NCBI Taxonomy" id="72036"/>
    <lineage>
        <taxon>Eukaryota</taxon>
        <taxon>Metazoa</taxon>
        <taxon>Ecdysozoa</taxon>
        <taxon>Arthropoda</taxon>
        <taxon>Crustacea</taxon>
        <taxon>Multicrustacea</taxon>
        <taxon>Hexanauplia</taxon>
        <taxon>Copepoda</taxon>
        <taxon>Siphonostomatoida</taxon>
        <taxon>Caligidae</taxon>
        <taxon>Lepeophtheirus</taxon>
    </lineage>
</organism>
<protein>
    <submittedName>
        <fullName evidence="8">(salmon louse) hypothetical protein</fullName>
    </submittedName>
</protein>
<evidence type="ECO:0000313" key="9">
    <source>
        <dbReference type="Proteomes" id="UP000675881"/>
    </source>
</evidence>
<dbReference type="InterPro" id="IPR041373">
    <property type="entry name" value="RT_RNaseH"/>
</dbReference>
<dbReference type="InterPro" id="IPR043502">
    <property type="entry name" value="DNA/RNA_pol_sf"/>
</dbReference>
<sequence>MIPASPFFLPTDALPIGLGAIWSHLVNGKDCPIAYASWKLSGNEKNYSQIDREATGIIFGHYCNCVLTCERLILEKSGITEISTGQRRHGPHVKCRNTLYHSSLLYDLMALYVACNPLDYRQLQGCSGKLKGNGVIRHIGISSEDERSS</sequence>
<evidence type="ECO:0000259" key="7">
    <source>
        <dbReference type="Pfam" id="PF17917"/>
    </source>
</evidence>
<evidence type="ECO:0000256" key="2">
    <source>
        <dbReference type="ARBA" id="ARBA00022695"/>
    </source>
</evidence>
<keyword evidence="4" id="KW-0255">Endonuclease</keyword>
<evidence type="ECO:0000256" key="3">
    <source>
        <dbReference type="ARBA" id="ARBA00022722"/>
    </source>
</evidence>
<dbReference type="Pfam" id="PF17917">
    <property type="entry name" value="RT_RNaseH"/>
    <property type="match status" value="1"/>
</dbReference>
<gene>
    <name evidence="8" type="ORF">LSAA_211</name>
</gene>
<dbReference type="AlphaFoldDB" id="A0A817FD43"/>
<feature type="domain" description="Reverse transcriptase RNase H-like" evidence="7">
    <location>
        <begin position="3"/>
        <end position="59"/>
    </location>
</feature>
<keyword evidence="5" id="KW-0378">Hydrolase</keyword>
<dbReference type="Proteomes" id="UP000675881">
    <property type="component" value="Unassembled WGS sequence"/>
</dbReference>
<dbReference type="GO" id="GO:0003964">
    <property type="term" value="F:RNA-directed DNA polymerase activity"/>
    <property type="evidence" value="ECO:0007669"/>
    <property type="project" value="UniProtKB-KW"/>
</dbReference>
<dbReference type="EMBL" id="CAJNVT010000066">
    <property type="protein sequence ID" value="CAF2744412.1"/>
    <property type="molecule type" value="Genomic_DNA"/>
</dbReference>
<keyword evidence="1" id="KW-0808">Transferase</keyword>
<proteinExistence type="predicted"/>
<keyword evidence="3" id="KW-0540">Nuclease</keyword>
<comment type="caution">
    <text evidence="8">The sequence shown here is derived from an EMBL/GenBank/DDBJ whole genome shotgun (WGS) entry which is preliminary data.</text>
</comment>
<name>A0A817FD43_LEPSM</name>
<dbReference type="GO" id="GO:0004519">
    <property type="term" value="F:endonuclease activity"/>
    <property type="evidence" value="ECO:0007669"/>
    <property type="project" value="UniProtKB-KW"/>
</dbReference>
<keyword evidence="6" id="KW-0695">RNA-directed DNA polymerase</keyword>
<evidence type="ECO:0000256" key="4">
    <source>
        <dbReference type="ARBA" id="ARBA00022759"/>
    </source>
</evidence>
<keyword evidence="2" id="KW-0548">Nucleotidyltransferase</keyword>
<reference evidence="8" key="1">
    <citation type="submission" date="2021-02" db="EMBL/GenBank/DDBJ databases">
        <authorList>
            <person name="Bekaert M."/>
        </authorList>
    </citation>
    <scope>NUCLEOTIDE SEQUENCE</scope>
    <source>
        <strain evidence="8">IoA-00</strain>
    </source>
</reference>
<dbReference type="SUPFAM" id="SSF56672">
    <property type="entry name" value="DNA/RNA polymerases"/>
    <property type="match status" value="1"/>
</dbReference>
<evidence type="ECO:0000256" key="1">
    <source>
        <dbReference type="ARBA" id="ARBA00022679"/>
    </source>
</evidence>
<evidence type="ECO:0000256" key="5">
    <source>
        <dbReference type="ARBA" id="ARBA00022801"/>
    </source>
</evidence>
<evidence type="ECO:0000256" key="6">
    <source>
        <dbReference type="ARBA" id="ARBA00022918"/>
    </source>
</evidence>
<keyword evidence="9" id="KW-1185">Reference proteome</keyword>
<dbReference type="GO" id="GO:0016787">
    <property type="term" value="F:hydrolase activity"/>
    <property type="evidence" value="ECO:0007669"/>
    <property type="project" value="UniProtKB-KW"/>
</dbReference>
<evidence type="ECO:0000313" key="8">
    <source>
        <dbReference type="EMBL" id="CAF2744412.1"/>
    </source>
</evidence>